<evidence type="ECO:0000256" key="5">
    <source>
        <dbReference type="ARBA" id="ARBA00022884"/>
    </source>
</evidence>
<dbReference type="AlphaFoldDB" id="A0A9R1WW40"/>
<dbReference type="InterPro" id="IPR001163">
    <property type="entry name" value="Sm_dom_euk/arc"/>
</dbReference>
<comment type="subcellular location">
    <subcellularLocation>
        <location evidence="1">Nucleus</location>
    </subcellularLocation>
</comment>
<dbReference type="InterPro" id="IPR027078">
    <property type="entry name" value="snRNP-E"/>
</dbReference>
<dbReference type="GO" id="GO:0005681">
    <property type="term" value="C:spliceosomal complex"/>
    <property type="evidence" value="ECO:0007669"/>
    <property type="project" value="UniProtKB-KW"/>
</dbReference>
<keyword evidence="4" id="KW-0747">Spliceosome</keyword>
<evidence type="ECO:0000256" key="1">
    <source>
        <dbReference type="ARBA" id="ARBA00004123"/>
    </source>
</evidence>
<dbReference type="Pfam" id="PF01423">
    <property type="entry name" value="LSM"/>
    <property type="match status" value="1"/>
</dbReference>
<name>A0A9R1WW40_LACSA</name>
<evidence type="ECO:0000256" key="2">
    <source>
        <dbReference type="ARBA" id="ARBA00006850"/>
    </source>
</evidence>
<protein>
    <recommendedName>
        <fullName evidence="9">Sm protein E</fullName>
    </recommendedName>
</protein>
<dbReference type="PANTHER" id="PTHR11193">
    <property type="entry name" value="SMALL NUCLEAR RIBONUCLEOPROTEIN E"/>
    <property type="match status" value="1"/>
</dbReference>
<evidence type="ECO:0000256" key="4">
    <source>
        <dbReference type="ARBA" id="ARBA00022728"/>
    </source>
</evidence>
<feature type="region of interest" description="Disordered" evidence="10">
    <location>
        <begin position="1"/>
        <end position="20"/>
    </location>
</feature>
<dbReference type="EMBL" id="NBSK02000008">
    <property type="protein sequence ID" value="KAJ0191185.1"/>
    <property type="molecule type" value="Genomic_DNA"/>
</dbReference>
<keyword evidence="8" id="KW-0687">Ribonucleoprotein</keyword>
<accession>A0A9R1WW40</accession>
<keyword evidence="6" id="KW-0508">mRNA splicing</keyword>
<dbReference type="InterPro" id="IPR010920">
    <property type="entry name" value="LSM_dom_sf"/>
</dbReference>
<evidence type="ECO:0000256" key="10">
    <source>
        <dbReference type="SAM" id="MobiDB-lite"/>
    </source>
</evidence>
<evidence type="ECO:0000256" key="3">
    <source>
        <dbReference type="ARBA" id="ARBA00022664"/>
    </source>
</evidence>
<evidence type="ECO:0000313" key="13">
    <source>
        <dbReference type="Proteomes" id="UP000235145"/>
    </source>
</evidence>
<keyword evidence="5" id="KW-0694">RNA-binding</keyword>
<reference evidence="12 13" key="1">
    <citation type="journal article" date="2017" name="Nat. Commun.">
        <title>Genome assembly with in vitro proximity ligation data and whole-genome triplication in lettuce.</title>
        <authorList>
            <person name="Reyes-Chin-Wo S."/>
            <person name="Wang Z."/>
            <person name="Yang X."/>
            <person name="Kozik A."/>
            <person name="Arikit S."/>
            <person name="Song C."/>
            <person name="Xia L."/>
            <person name="Froenicke L."/>
            <person name="Lavelle D.O."/>
            <person name="Truco M.J."/>
            <person name="Xia R."/>
            <person name="Zhu S."/>
            <person name="Xu C."/>
            <person name="Xu H."/>
            <person name="Xu X."/>
            <person name="Cox K."/>
            <person name="Korf I."/>
            <person name="Meyers B.C."/>
            <person name="Michelmore R.W."/>
        </authorList>
    </citation>
    <scope>NUCLEOTIDE SEQUENCE [LARGE SCALE GENOMIC DNA]</scope>
    <source>
        <strain evidence="13">cv. Salinas</strain>
        <tissue evidence="12">Seedlings</tissue>
    </source>
</reference>
<evidence type="ECO:0000256" key="9">
    <source>
        <dbReference type="ARBA" id="ARBA00030143"/>
    </source>
</evidence>
<feature type="domain" description="Sm" evidence="11">
    <location>
        <begin position="77"/>
        <end position="100"/>
    </location>
</feature>
<gene>
    <name evidence="12" type="ORF">LSAT_V11C800443840</name>
</gene>
<sequence length="106" mass="11696">MRHRRSGTENHRSIGINRGSETKNVDLESFGAYRSDGSGWPVVGGGNINGVVVGGEPDIQIPSKCKIYSHFEFHSMGFDEYMNLVLEDAEEVSIKKKTRKALGQLA</sequence>
<evidence type="ECO:0000313" key="12">
    <source>
        <dbReference type="EMBL" id="KAJ0191185.1"/>
    </source>
</evidence>
<keyword evidence="3" id="KW-0507">mRNA processing</keyword>
<dbReference type="GO" id="GO:0003723">
    <property type="term" value="F:RNA binding"/>
    <property type="evidence" value="ECO:0007669"/>
    <property type="project" value="UniProtKB-KW"/>
</dbReference>
<feature type="compositionally biased region" description="Basic and acidic residues" evidence="10">
    <location>
        <begin position="1"/>
        <end position="12"/>
    </location>
</feature>
<proteinExistence type="inferred from homology"/>
<dbReference type="GO" id="GO:0000398">
    <property type="term" value="P:mRNA splicing, via spliceosome"/>
    <property type="evidence" value="ECO:0007669"/>
    <property type="project" value="InterPro"/>
</dbReference>
<dbReference type="Gene3D" id="2.30.30.100">
    <property type="match status" value="1"/>
</dbReference>
<evidence type="ECO:0000256" key="7">
    <source>
        <dbReference type="ARBA" id="ARBA00023242"/>
    </source>
</evidence>
<dbReference type="SUPFAM" id="SSF50182">
    <property type="entry name" value="Sm-like ribonucleoproteins"/>
    <property type="match status" value="1"/>
</dbReference>
<dbReference type="Proteomes" id="UP000235145">
    <property type="component" value="Unassembled WGS sequence"/>
</dbReference>
<keyword evidence="13" id="KW-1185">Reference proteome</keyword>
<evidence type="ECO:0000256" key="8">
    <source>
        <dbReference type="ARBA" id="ARBA00023274"/>
    </source>
</evidence>
<organism evidence="12 13">
    <name type="scientific">Lactuca sativa</name>
    <name type="common">Garden lettuce</name>
    <dbReference type="NCBI Taxonomy" id="4236"/>
    <lineage>
        <taxon>Eukaryota</taxon>
        <taxon>Viridiplantae</taxon>
        <taxon>Streptophyta</taxon>
        <taxon>Embryophyta</taxon>
        <taxon>Tracheophyta</taxon>
        <taxon>Spermatophyta</taxon>
        <taxon>Magnoliopsida</taxon>
        <taxon>eudicotyledons</taxon>
        <taxon>Gunneridae</taxon>
        <taxon>Pentapetalae</taxon>
        <taxon>asterids</taxon>
        <taxon>campanulids</taxon>
        <taxon>Asterales</taxon>
        <taxon>Asteraceae</taxon>
        <taxon>Cichorioideae</taxon>
        <taxon>Cichorieae</taxon>
        <taxon>Lactucinae</taxon>
        <taxon>Lactuca</taxon>
    </lineage>
</organism>
<comment type="caution">
    <text evidence="12">The sequence shown here is derived from an EMBL/GenBank/DDBJ whole genome shotgun (WGS) entry which is preliminary data.</text>
</comment>
<evidence type="ECO:0000259" key="11">
    <source>
        <dbReference type="Pfam" id="PF01423"/>
    </source>
</evidence>
<evidence type="ECO:0000256" key="6">
    <source>
        <dbReference type="ARBA" id="ARBA00023187"/>
    </source>
</evidence>
<comment type="similarity">
    <text evidence="2">Belongs to the snRNP Sm proteins family.</text>
</comment>
<keyword evidence="7" id="KW-0539">Nucleus</keyword>